<evidence type="ECO:0000313" key="2">
    <source>
        <dbReference type="Proteomes" id="UP000321456"/>
    </source>
</evidence>
<dbReference type="SUPFAM" id="SSF52402">
    <property type="entry name" value="Adenine nucleotide alpha hydrolases-like"/>
    <property type="match status" value="1"/>
</dbReference>
<organism evidence="1 2">
    <name type="scientific">Flagellimonas hymeniacidonis</name>
    <dbReference type="NCBI Taxonomy" id="2603628"/>
    <lineage>
        <taxon>Bacteria</taxon>
        <taxon>Pseudomonadati</taxon>
        <taxon>Bacteroidota</taxon>
        <taxon>Flavobacteriia</taxon>
        <taxon>Flavobacteriales</taxon>
        <taxon>Flavobacteriaceae</taxon>
        <taxon>Flagellimonas</taxon>
    </lineage>
</organism>
<evidence type="ECO:0000313" key="1">
    <source>
        <dbReference type="EMBL" id="TXN37838.1"/>
    </source>
</evidence>
<dbReference type="Proteomes" id="UP000321456">
    <property type="component" value="Unassembled WGS sequence"/>
</dbReference>
<accession>A0A5C8VAK1</accession>
<keyword evidence="2" id="KW-1185">Reference proteome</keyword>
<reference evidence="1 2" key="1">
    <citation type="submission" date="2019-08" db="EMBL/GenBank/DDBJ databases">
        <title>Professor.</title>
        <authorList>
            <person name="Park J.S."/>
        </authorList>
    </citation>
    <scope>NUCLEOTIDE SEQUENCE [LARGE SCALE GENOMIC DNA]</scope>
    <source>
        <strain evidence="1 2">176CP5-101</strain>
    </source>
</reference>
<dbReference type="AlphaFoldDB" id="A0A5C8VAK1"/>
<gene>
    <name evidence="1" type="ORF">FVB32_05990</name>
</gene>
<comment type="caution">
    <text evidence="1">The sequence shown here is derived from an EMBL/GenBank/DDBJ whole genome shotgun (WGS) entry which is preliminary data.</text>
</comment>
<name>A0A5C8VAK1_9FLAO</name>
<proteinExistence type="predicted"/>
<sequence>MKHILLIGNLDGHSVPILRYTGKLCKDLDLRLHVLKIEPNNDPVFLSSPHYVNKLGLLANRGTSVKKKELETFVLKNTEDLIDSTWVSLRLMRGNIEHCLNSFINEEKIDMIIARYELFKKYGFEENEIFRKLFLNVSELPTLLIPENFSYEPLQNVAYFSTFKQDDYNNIQWLLTNFPKSKIDVIHFSKEENTIEHQKWIKYLMSEISNANLSYHRKDATIEEFIQKEADTITPDYNCLGLTTHKRNFWVRLIDPSTVLNLLSKIETPTLVFKYTIAKK</sequence>
<dbReference type="RefSeq" id="WP_147742152.1">
    <property type="nucleotide sequence ID" value="NZ_VRUR01000001.1"/>
</dbReference>
<protein>
    <submittedName>
        <fullName evidence="1">Uncharacterized protein</fullName>
    </submittedName>
</protein>
<dbReference type="EMBL" id="VRUR01000001">
    <property type="protein sequence ID" value="TXN37838.1"/>
    <property type="molecule type" value="Genomic_DNA"/>
</dbReference>